<sequence>MGIERKWRLCTVSGTGWDGSGNYGENWNNKRCKWDEGHFHRIGTQPRLQYKHSHDVDPSYSISRAMRQSSKAINTIRQHPLSYPLEGKDIVRVRRTMIPQILVSNTRLAQAASGCAPSVDALPIFDVKQQSVRNPARMGGCPTSLVGLVTITGVWGKESLPSAPLEMSLRQ</sequence>
<dbReference type="AlphaFoldDB" id="A0AA40KYM2"/>
<organism evidence="1 2">
    <name type="scientific">Melipona bicolor</name>
    <dbReference type="NCBI Taxonomy" id="60889"/>
    <lineage>
        <taxon>Eukaryota</taxon>
        <taxon>Metazoa</taxon>
        <taxon>Ecdysozoa</taxon>
        <taxon>Arthropoda</taxon>
        <taxon>Hexapoda</taxon>
        <taxon>Insecta</taxon>
        <taxon>Pterygota</taxon>
        <taxon>Neoptera</taxon>
        <taxon>Endopterygota</taxon>
        <taxon>Hymenoptera</taxon>
        <taxon>Apocrita</taxon>
        <taxon>Aculeata</taxon>
        <taxon>Apoidea</taxon>
        <taxon>Anthophila</taxon>
        <taxon>Apidae</taxon>
        <taxon>Melipona</taxon>
    </lineage>
</organism>
<reference evidence="1" key="1">
    <citation type="submission" date="2021-10" db="EMBL/GenBank/DDBJ databases">
        <title>Melipona bicolor Genome sequencing and assembly.</title>
        <authorList>
            <person name="Araujo N.S."/>
            <person name="Arias M.C."/>
        </authorList>
    </citation>
    <scope>NUCLEOTIDE SEQUENCE</scope>
    <source>
        <strain evidence="1">USP_2M_L1-L4_2017</strain>
        <tissue evidence="1">Whole body</tissue>
    </source>
</reference>
<evidence type="ECO:0000313" key="1">
    <source>
        <dbReference type="EMBL" id="KAK1137900.1"/>
    </source>
</evidence>
<protein>
    <submittedName>
        <fullName evidence="1">Uncharacterized protein</fullName>
    </submittedName>
</protein>
<dbReference type="EMBL" id="JAHYIQ010000001">
    <property type="protein sequence ID" value="KAK1137900.1"/>
    <property type="molecule type" value="Genomic_DNA"/>
</dbReference>
<name>A0AA40KYM2_9HYME</name>
<accession>A0AA40KYM2</accession>
<proteinExistence type="predicted"/>
<keyword evidence="2" id="KW-1185">Reference proteome</keyword>
<dbReference type="Proteomes" id="UP001177670">
    <property type="component" value="Unassembled WGS sequence"/>
</dbReference>
<comment type="caution">
    <text evidence="1">The sequence shown here is derived from an EMBL/GenBank/DDBJ whole genome shotgun (WGS) entry which is preliminary data.</text>
</comment>
<gene>
    <name evidence="1" type="ORF">K0M31_002394</name>
</gene>
<evidence type="ECO:0000313" key="2">
    <source>
        <dbReference type="Proteomes" id="UP001177670"/>
    </source>
</evidence>